<accession>A0A6M3SXR6</accession>
<evidence type="ECO:0000313" key="4">
    <source>
        <dbReference type="Proteomes" id="UP000502409"/>
    </source>
</evidence>
<protein>
    <recommendedName>
        <fullName evidence="1">Large ribosomal subunit protein bL12 C-terminal domain-containing protein</fullName>
    </recommendedName>
</protein>
<reference evidence="2 4" key="1">
    <citation type="submission" date="2020-04" db="EMBL/GenBank/DDBJ databases">
        <authorList>
            <person name="Angtuaco S.E."/>
            <person name="Chung R.C."/>
            <person name="Hung A.H."/>
            <person name="Eghdamian A."/>
            <person name="Zhu L."/>
            <person name="Shaffer C.D."/>
            <person name="Weston-Hafer K.A."/>
            <person name="Garlena R.A."/>
            <person name="Russell D.A."/>
            <person name="Pope W.H."/>
            <person name="Jacobs-Sera D."/>
            <person name="Hatfull G.F."/>
        </authorList>
    </citation>
    <scope>NUCLEOTIDE SEQUENCE [LARGE SCALE GENOMIC DNA]</scope>
</reference>
<dbReference type="SUPFAM" id="SSF54736">
    <property type="entry name" value="ClpS-like"/>
    <property type="match status" value="1"/>
</dbReference>
<proteinExistence type="predicted"/>
<dbReference type="Gene3D" id="3.30.1390.10">
    <property type="match status" value="1"/>
</dbReference>
<name>A0A6M3SXR6_9CAUD</name>
<evidence type="ECO:0000259" key="1">
    <source>
        <dbReference type="Pfam" id="PF00542"/>
    </source>
</evidence>
<evidence type="ECO:0000313" key="3">
    <source>
        <dbReference type="EMBL" id="QJD50967.1"/>
    </source>
</evidence>
<dbReference type="InterPro" id="IPR014719">
    <property type="entry name" value="Ribosomal_bL12_C/ClpS-like"/>
</dbReference>
<dbReference type="Proteomes" id="UP000502409">
    <property type="component" value="Genome"/>
</dbReference>
<organism evidence="2 4">
    <name type="scientific">Streptomyces phage Bmoc</name>
    <dbReference type="NCBI Taxonomy" id="2725629"/>
    <lineage>
        <taxon>Viruses</taxon>
        <taxon>Duplodnaviria</taxon>
        <taxon>Heunggongvirae</taxon>
        <taxon>Uroviricota</taxon>
        <taxon>Caudoviricetes</taxon>
        <taxon>Stanwilliamsviridae</taxon>
        <taxon>Boydwoodruffvirinae</taxon>
        <taxon>Samistivirus</taxon>
        <taxon>Samistivirus bmoc</taxon>
    </lineage>
</organism>
<dbReference type="GO" id="GO:0003735">
    <property type="term" value="F:structural constituent of ribosome"/>
    <property type="evidence" value="ECO:0007669"/>
    <property type="project" value="InterPro"/>
</dbReference>
<dbReference type="EMBL" id="MT310865">
    <property type="protein sequence ID" value="QJD50967.1"/>
    <property type="molecule type" value="Genomic_DNA"/>
</dbReference>
<sequence>MHLGDILDILSERAGGLTLHEAMHIARNIMELHTAGVREAHSNGYDEGYTSGHEVGKSLTSIPTPEQWEFQKMERVYNFQLRRAAEVVRDAVQKHGTKRKIQVIKDVRNATGLGLKESKDIVDVYVTNLTAGLADWEREILEQPHGPCPSVFPANYSDEPPF</sequence>
<dbReference type="Pfam" id="PF00542">
    <property type="entry name" value="Ribosomal_L12"/>
    <property type="match status" value="1"/>
</dbReference>
<dbReference type="KEGG" id="vg:65125505"/>
<dbReference type="RefSeq" id="YP_010107404.1">
    <property type="nucleotide sequence ID" value="NC_055842.1"/>
</dbReference>
<feature type="domain" description="Large ribosomal subunit protein bL12 C-terminal" evidence="1">
    <location>
        <begin position="93"/>
        <end position="130"/>
    </location>
</feature>
<dbReference type="EMBL" id="MT310865">
    <property type="protein sequence ID" value="QJD50753.1"/>
    <property type="molecule type" value="Genomic_DNA"/>
</dbReference>
<evidence type="ECO:0000313" key="2">
    <source>
        <dbReference type="EMBL" id="QJD50753.1"/>
    </source>
</evidence>
<dbReference type="InterPro" id="IPR013823">
    <property type="entry name" value="Ribosomal_bL12_C"/>
</dbReference>
<dbReference type="GeneID" id="65125505"/>
<keyword evidence="4" id="KW-1185">Reference proteome</keyword>
<gene>
    <name evidence="2" type="primary">3</name>
    <name evidence="3" type="synonym">259</name>
    <name evidence="3" type="ORF">SEA_BMOC_259</name>
    <name evidence="2" type="ORF">SEA_BMOC_3</name>
</gene>